<protein>
    <submittedName>
        <fullName evidence="1">Uncharacterized protein</fullName>
    </submittedName>
</protein>
<dbReference type="EMBL" id="MLKD01000005">
    <property type="protein sequence ID" value="OQE26256.1"/>
    <property type="molecule type" value="Genomic_DNA"/>
</dbReference>
<accession>A0A1V6TJB0</accession>
<dbReference type="Proteomes" id="UP000191285">
    <property type="component" value="Unassembled WGS sequence"/>
</dbReference>
<comment type="caution">
    <text evidence="1">The sequence shown here is derived from an EMBL/GenBank/DDBJ whole genome shotgun (WGS) entry which is preliminary data.</text>
</comment>
<gene>
    <name evidence="1" type="ORF">PENSTE_c005G00618</name>
</gene>
<reference evidence="2" key="1">
    <citation type="journal article" date="2017" name="Nat. Microbiol.">
        <title>Global analysis of biosynthetic gene clusters reveals vast potential of secondary metabolite production in Penicillium species.</title>
        <authorList>
            <person name="Nielsen J.C."/>
            <person name="Grijseels S."/>
            <person name="Prigent S."/>
            <person name="Ji B."/>
            <person name="Dainat J."/>
            <person name="Nielsen K.F."/>
            <person name="Frisvad J.C."/>
            <person name="Workman M."/>
            <person name="Nielsen J."/>
        </authorList>
    </citation>
    <scope>NUCLEOTIDE SEQUENCE [LARGE SCALE GENOMIC DNA]</scope>
    <source>
        <strain evidence="2">IBT 24891</strain>
    </source>
</reference>
<name>A0A1V6TJB0_9EURO</name>
<evidence type="ECO:0000313" key="2">
    <source>
        <dbReference type="Proteomes" id="UP000191285"/>
    </source>
</evidence>
<sequence>MSTSETKPKPKAVFSEEESDDRPFILPYVEVGILRIS</sequence>
<organism evidence="1 2">
    <name type="scientific">Penicillium steckii</name>
    <dbReference type="NCBI Taxonomy" id="303698"/>
    <lineage>
        <taxon>Eukaryota</taxon>
        <taxon>Fungi</taxon>
        <taxon>Dikarya</taxon>
        <taxon>Ascomycota</taxon>
        <taxon>Pezizomycotina</taxon>
        <taxon>Eurotiomycetes</taxon>
        <taxon>Eurotiomycetidae</taxon>
        <taxon>Eurotiales</taxon>
        <taxon>Aspergillaceae</taxon>
        <taxon>Penicillium</taxon>
    </lineage>
</organism>
<evidence type="ECO:0000313" key="1">
    <source>
        <dbReference type="EMBL" id="OQE26256.1"/>
    </source>
</evidence>
<dbReference type="AlphaFoldDB" id="A0A1V6TJB0"/>
<proteinExistence type="predicted"/>
<keyword evidence="2" id="KW-1185">Reference proteome</keyword>